<feature type="domain" description="BED-type" evidence="7">
    <location>
        <begin position="22"/>
        <end position="57"/>
    </location>
</feature>
<evidence type="ECO:0000256" key="3">
    <source>
        <dbReference type="ARBA" id="ARBA00022723"/>
    </source>
</evidence>
<sequence>MTDETEVEIVTRLQAVDIRDLYPDLAAEDSSSRVCLLCAAKLKDKTHNLTRHLERHHAGALLQLLEQRNQASPALLASKSKRVHQEKTAAKQPAGQTEEALIKAGDAKLALARWLAQEQLPVDLVEKASFREFVEALNDQFNPPKREELRQLLGALVSGHEDSKQHRLGMMSSADTGDDFGAAVEMMALRATCRCAEDSPLVSYSQVACDIPQQGEAKIRVLRAAASLFDVQACRGKVLGKNGVLGRSFVGAVVDVQLPVQDATRAVVNIFDKVVASPYITHGESSRQPDQQVSDAQTAQSCLGVSASSGALAEYVVLPVTNLCVVPSSIPDDLALLADDMSVVLAIAQELHQRRSSNIVILSDGPATCLTSLLTRYLHQELHLAVSNVHVFTTSLSSRVQYASTTPLDIYQPAAVAHVLSRQNELAVDTCVDLIGCEASIDVATALVQSMGSVVLVDRSRLELKPRVSVAMDLNAVVVRELEIVNVHDSRDQLHEAVQYLGKQAQDAIQAAELRASLLPSVPLCQALDALQAVTQDAIQGKYLQVEF</sequence>
<comment type="caution">
    <text evidence="9">The sequence shown here is derived from an EMBL/GenBank/DDBJ whole genome shotgun (WGS) entry which is preliminary data.</text>
</comment>
<dbReference type="Pfam" id="PF08240">
    <property type="entry name" value="ADH_N"/>
    <property type="match status" value="1"/>
</dbReference>
<evidence type="ECO:0000259" key="7">
    <source>
        <dbReference type="Pfam" id="PF02892"/>
    </source>
</evidence>
<dbReference type="Proteomes" id="UP000693981">
    <property type="component" value="Unassembled WGS sequence"/>
</dbReference>
<dbReference type="GO" id="GO:0008270">
    <property type="term" value="F:zinc ion binding"/>
    <property type="evidence" value="ECO:0007669"/>
    <property type="project" value="UniProtKB-KW"/>
</dbReference>
<keyword evidence="5" id="KW-0862">Zinc</keyword>
<comment type="cofactor">
    <cofactor evidence="1">
        <name>Zn(2+)</name>
        <dbReference type="ChEBI" id="CHEBI:29105"/>
    </cofactor>
</comment>
<dbReference type="GO" id="GO:0003677">
    <property type="term" value="F:DNA binding"/>
    <property type="evidence" value="ECO:0007669"/>
    <property type="project" value="InterPro"/>
</dbReference>
<evidence type="ECO:0000256" key="6">
    <source>
        <dbReference type="ARBA" id="ARBA00023002"/>
    </source>
</evidence>
<organism evidence="9 10">
    <name type="scientific">Phytophthora boehmeriae</name>
    <dbReference type="NCBI Taxonomy" id="109152"/>
    <lineage>
        <taxon>Eukaryota</taxon>
        <taxon>Sar</taxon>
        <taxon>Stramenopiles</taxon>
        <taxon>Oomycota</taxon>
        <taxon>Peronosporomycetes</taxon>
        <taxon>Peronosporales</taxon>
        <taxon>Peronosporaceae</taxon>
        <taxon>Phytophthora</taxon>
    </lineage>
</organism>
<evidence type="ECO:0000256" key="2">
    <source>
        <dbReference type="ARBA" id="ARBA00008072"/>
    </source>
</evidence>
<protein>
    <recommendedName>
        <fullName evidence="11">BED-type domain-containing protein</fullName>
    </recommendedName>
</protein>
<evidence type="ECO:0008006" key="11">
    <source>
        <dbReference type="Google" id="ProtNLM"/>
    </source>
</evidence>
<evidence type="ECO:0000256" key="5">
    <source>
        <dbReference type="ARBA" id="ARBA00022833"/>
    </source>
</evidence>
<evidence type="ECO:0000256" key="1">
    <source>
        <dbReference type="ARBA" id="ARBA00001947"/>
    </source>
</evidence>
<reference evidence="9" key="1">
    <citation type="submission" date="2021-02" db="EMBL/GenBank/DDBJ databases">
        <authorList>
            <person name="Palmer J.M."/>
        </authorList>
    </citation>
    <scope>NUCLEOTIDE SEQUENCE</scope>
    <source>
        <strain evidence="9">SCRP23</strain>
    </source>
</reference>
<accession>A0A8T1X4Z4</accession>
<dbReference type="PANTHER" id="PTHR43350">
    <property type="entry name" value="NAD-DEPENDENT ALCOHOL DEHYDROGENASE"/>
    <property type="match status" value="1"/>
</dbReference>
<evidence type="ECO:0000259" key="8">
    <source>
        <dbReference type="Pfam" id="PF08240"/>
    </source>
</evidence>
<gene>
    <name evidence="9" type="ORF">PHYBOEH_009701</name>
</gene>
<dbReference type="AlphaFoldDB" id="A0A8T1X4Z4"/>
<proteinExistence type="inferred from homology"/>
<dbReference type="InterPro" id="IPR013154">
    <property type="entry name" value="ADH-like_N"/>
</dbReference>
<evidence type="ECO:0000313" key="9">
    <source>
        <dbReference type="EMBL" id="KAG7399123.1"/>
    </source>
</evidence>
<evidence type="ECO:0000313" key="10">
    <source>
        <dbReference type="Proteomes" id="UP000693981"/>
    </source>
</evidence>
<dbReference type="GO" id="GO:0016491">
    <property type="term" value="F:oxidoreductase activity"/>
    <property type="evidence" value="ECO:0007669"/>
    <property type="project" value="UniProtKB-KW"/>
</dbReference>
<name>A0A8T1X4Z4_9STRA</name>
<evidence type="ECO:0000256" key="4">
    <source>
        <dbReference type="ARBA" id="ARBA00022771"/>
    </source>
</evidence>
<dbReference type="PANTHER" id="PTHR43350:SF2">
    <property type="entry name" value="GROES-LIKE ZINC-BINDING ALCOHOL DEHYDROGENASE FAMILY PROTEIN"/>
    <property type="match status" value="1"/>
</dbReference>
<keyword evidence="4" id="KW-0863">Zinc-finger</keyword>
<dbReference type="OrthoDB" id="115964at2759"/>
<comment type="similarity">
    <text evidence="2">Belongs to the zinc-containing alcohol dehydrogenase family.</text>
</comment>
<keyword evidence="6" id="KW-0560">Oxidoreductase</keyword>
<dbReference type="InterPro" id="IPR003656">
    <property type="entry name" value="Znf_BED"/>
</dbReference>
<dbReference type="EMBL" id="JAGDFL010000062">
    <property type="protein sequence ID" value="KAG7399123.1"/>
    <property type="molecule type" value="Genomic_DNA"/>
</dbReference>
<keyword evidence="10" id="KW-1185">Reference proteome</keyword>
<keyword evidence="3" id="KW-0479">Metal-binding</keyword>
<dbReference type="Pfam" id="PF02892">
    <property type="entry name" value="zf-BED"/>
    <property type="match status" value="1"/>
</dbReference>
<feature type="domain" description="Alcohol dehydrogenase-like N-terminal" evidence="8">
    <location>
        <begin position="214"/>
        <end position="327"/>
    </location>
</feature>